<evidence type="ECO:0000313" key="1">
    <source>
        <dbReference type="EMBL" id="EDL84411.1"/>
    </source>
</evidence>
<dbReference type="EMBL" id="CH474087">
    <property type="protein sequence ID" value="EDL84411.1"/>
    <property type="molecule type" value="Genomic_DNA"/>
</dbReference>
<reference evidence="2" key="1">
    <citation type="submission" date="2005-09" db="EMBL/GenBank/DDBJ databases">
        <authorList>
            <person name="Mural R.J."/>
            <person name="Li P.W."/>
            <person name="Adams M.D."/>
            <person name="Amanatides P.G."/>
            <person name="Baden-Tillson H."/>
            <person name="Barnstead M."/>
            <person name="Chin S.H."/>
            <person name="Dew I."/>
            <person name="Evans C.A."/>
            <person name="Ferriera S."/>
            <person name="Flanigan M."/>
            <person name="Fosler C."/>
            <person name="Glodek A."/>
            <person name="Gu Z."/>
            <person name="Holt R.A."/>
            <person name="Jennings D."/>
            <person name="Kraft C.L."/>
            <person name="Lu F."/>
            <person name="Nguyen T."/>
            <person name="Nusskern D.R."/>
            <person name="Pfannkoch C.M."/>
            <person name="Sitter C."/>
            <person name="Sutton G.G."/>
            <person name="Venter J.C."/>
            <person name="Wang Z."/>
            <person name="Woodage T."/>
            <person name="Zheng X.H."/>
            <person name="Zhong F."/>
        </authorList>
    </citation>
    <scope>NUCLEOTIDE SEQUENCE [LARGE SCALE GENOMIC DNA]</scope>
    <source>
        <strain>BN</strain>
        <strain evidence="2">Sprague-Dawley</strain>
    </source>
</reference>
<accession>A6KQB7</accession>
<sequence length="41" mass="4448">MGPQSQTPTRNPVGTGDRLCEKWATSDTPGPIFLFTQHSTS</sequence>
<name>A6KQB7_RAT</name>
<proteinExistence type="predicted"/>
<protein>
    <submittedName>
        <fullName evidence="1">RCG47110</fullName>
    </submittedName>
</protein>
<organism evidence="1 2">
    <name type="scientific">Rattus norvegicus</name>
    <name type="common">Rat</name>
    <dbReference type="NCBI Taxonomy" id="10116"/>
    <lineage>
        <taxon>Eukaryota</taxon>
        <taxon>Metazoa</taxon>
        <taxon>Chordata</taxon>
        <taxon>Craniata</taxon>
        <taxon>Vertebrata</taxon>
        <taxon>Euteleostomi</taxon>
        <taxon>Mammalia</taxon>
        <taxon>Eutheria</taxon>
        <taxon>Euarchontoglires</taxon>
        <taxon>Glires</taxon>
        <taxon>Rodentia</taxon>
        <taxon>Myomorpha</taxon>
        <taxon>Muroidea</taxon>
        <taxon>Muridae</taxon>
        <taxon>Murinae</taxon>
        <taxon>Rattus</taxon>
    </lineage>
</organism>
<dbReference type="Proteomes" id="UP000234681">
    <property type="component" value="Chromosome 17"/>
</dbReference>
<dbReference type="AlphaFoldDB" id="A6KQB7"/>
<evidence type="ECO:0000313" key="2">
    <source>
        <dbReference type="Proteomes" id="UP000234681"/>
    </source>
</evidence>
<gene>
    <name evidence="1" type="ORF">rCG_47110</name>
</gene>